<dbReference type="AlphaFoldDB" id="A0A6J4V3F1"/>
<evidence type="ECO:0000256" key="10">
    <source>
        <dbReference type="ARBA" id="ARBA00047671"/>
    </source>
</evidence>
<dbReference type="GO" id="GO:0005829">
    <property type="term" value="C:cytosol"/>
    <property type="evidence" value="ECO:0007669"/>
    <property type="project" value="TreeGrafter"/>
</dbReference>
<evidence type="ECO:0000256" key="6">
    <source>
        <dbReference type="ARBA" id="ARBA00022840"/>
    </source>
</evidence>
<dbReference type="SUPFAM" id="SSF52954">
    <property type="entry name" value="Class II aaRS ABD-related"/>
    <property type="match status" value="1"/>
</dbReference>
<proteinExistence type="predicted"/>
<dbReference type="CDD" id="cd00861">
    <property type="entry name" value="ProRS_anticodon_short"/>
    <property type="match status" value="1"/>
</dbReference>
<evidence type="ECO:0000259" key="11">
    <source>
        <dbReference type="PROSITE" id="PS50862"/>
    </source>
</evidence>
<reference evidence="12" key="1">
    <citation type="submission" date="2020-02" db="EMBL/GenBank/DDBJ databases">
        <authorList>
            <person name="Meier V. D."/>
        </authorList>
    </citation>
    <scope>NUCLEOTIDE SEQUENCE</scope>
    <source>
        <strain evidence="12">AVDCRST_MAG33</strain>
    </source>
</reference>
<dbReference type="PRINTS" id="PR01046">
    <property type="entry name" value="TRNASYNTHPRO"/>
</dbReference>
<dbReference type="EC" id="6.1.1.15" evidence="1"/>
<dbReference type="Pfam" id="PF00587">
    <property type="entry name" value="tRNA-synt_2b"/>
    <property type="match status" value="1"/>
</dbReference>
<dbReference type="GO" id="GO:0006433">
    <property type="term" value="P:prolyl-tRNA aminoacylation"/>
    <property type="evidence" value="ECO:0007669"/>
    <property type="project" value="InterPro"/>
</dbReference>
<dbReference type="GO" id="GO:0004827">
    <property type="term" value="F:proline-tRNA ligase activity"/>
    <property type="evidence" value="ECO:0007669"/>
    <property type="project" value="UniProtKB-EC"/>
</dbReference>
<dbReference type="EMBL" id="CADCWK010000258">
    <property type="protein sequence ID" value="CAA9568354.1"/>
    <property type="molecule type" value="Genomic_DNA"/>
</dbReference>
<evidence type="ECO:0000313" key="12">
    <source>
        <dbReference type="EMBL" id="CAA9568354.1"/>
    </source>
</evidence>
<evidence type="ECO:0000256" key="5">
    <source>
        <dbReference type="ARBA" id="ARBA00022741"/>
    </source>
</evidence>
<keyword evidence="8 12" id="KW-0030">Aminoacyl-tRNA synthetase</keyword>
<dbReference type="SUPFAM" id="SSF55681">
    <property type="entry name" value="Class II aaRS and biotin synthetases"/>
    <property type="match status" value="1"/>
</dbReference>
<dbReference type="Gene3D" id="3.40.50.800">
    <property type="entry name" value="Anticodon-binding domain"/>
    <property type="match status" value="1"/>
</dbReference>
<dbReference type="InterPro" id="IPR006195">
    <property type="entry name" value="aa-tRNA-synth_II"/>
</dbReference>
<feature type="domain" description="Aminoacyl-transfer RNA synthetases class-II family profile" evidence="11">
    <location>
        <begin position="38"/>
        <end position="316"/>
    </location>
</feature>
<evidence type="ECO:0000256" key="9">
    <source>
        <dbReference type="ARBA" id="ARBA00029731"/>
    </source>
</evidence>
<keyword evidence="3" id="KW-0963">Cytoplasm</keyword>
<name>A0A6J4V3F1_9BACT</name>
<accession>A0A6J4V3F1</accession>
<evidence type="ECO:0000256" key="8">
    <source>
        <dbReference type="ARBA" id="ARBA00023146"/>
    </source>
</evidence>
<evidence type="ECO:0000256" key="7">
    <source>
        <dbReference type="ARBA" id="ARBA00022917"/>
    </source>
</evidence>
<evidence type="ECO:0000256" key="3">
    <source>
        <dbReference type="ARBA" id="ARBA00022490"/>
    </source>
</evidence>
<dbReference type="InterPro" id="IPR050062">
    <property type="entry name" value="Pro-tRNA_synthetase"/>
</dbReference>
<keyword evidence="4 12" id="KW-0436">Ligase</keyword>
<dbReference type="PROSITE" id="PS50862">
    <property type="entry name" value="AA_TRNA_LIGASE_II"/>
    <property type="match status" value="1"/>
</dbReference>
<keyword evidence="5" id="KW-0547">Nucleotide-binding</keyword>
<gene>
    <name evidence="12" type="ORF">AVDCRST_MAG33-2268</name>
</gene>
<dbReference type="InterPro" id="IPR044140">
    <property type="entry name" value="ProRS_anticodon_short"/>
</dbReference>
<dbReference type="InterPro" id="IPR045864">
    <property type="entry name" value="aa-tRNA-synth_II/BPL/LPL"/>
</dbReference>
<organism evidence="12">
    <name type="scientific">uncultured Thermomicrobiales bacterium</name>
    <dbReference type="NCBI Taxonomy" id="1645740"/>
    <lineage>
        <taxon>Bacteria</taxon>
        <taxon>Pseudomonadati</taxon>
        <taxon>Thermomicrobiota</taxon>
        <taxon>Thermomicrobia</taxon>
        <taxon>Thermomicrobiales</taxon>
        <taxon>environmental samples</taxon>
    </lineage>
</organism>
<dbReference type="PANTHER" id="PTHR42753">
    <property type="entry name" value="MITOCHONDRIAL RIBOSOME PROTEIN L39/PROLYL-TRNA LIGASE FAMILY MEMBER"/>
    <property type="match status" value="1"/>
</dbReference>
<keyword evidence="7" id="KW-0648">Protein biosynthesis</keyword>
<keyword evidence="6" id="KW-0067">ATP-binding</keyword>
<sequence length="420" mass="45388">MRYSQLFGQTIRQAPKDETTANARLLVQAGYVDKLMAGVYSYLPLGLRTLDAIADIVREEMDATGGQEVRLPMLHPKANWVATGGWDAIDILFHVPSRTGREYALGSSEEEVAAPLALARLQTVADLPLAIYQIGWKFRDELRSKSGLMRGREFLMCDMYSFHADQADFDRHYATMKDAYLRVFRRLGLTAKVTEASGGAFSDKISYEFMVVTDAGEDDILFCPACDWCVNVEIATVAAGAPCPICHDATLRAARASEVGNVFDLGEKYSRAFERPVRGASGGTVYPIMGCFGIGISRVMGVLAEICHDDRGLVWPAAVAPARVHLATLGSDAAVVAAGEDLYRQLASALGDRQVLWDDRSVSAGVKLADADLIGLPLRVVVSARTLAGGEAEVKSRDAADARRVPLSDVVSGLPGQVAR</sequence>
<protein>
    <recommendedName>
        <fullName evidence="2">Proline--tRNA ligase</fullName>
        <ecNumber evidence="1">6.1.1.15</ecNumber>
    </recommendedName>
    <alternativeName>
        <fullName evidence="9">Prolyl-tRNA synthetase</fullName>
    </alternativeName>
</protein>
<dbReference type="PANTHER" id="PTHR42753:SF2">
    <property type="entry name" value="PROLINE--TRNA LIGASE"/>
    <property type="match status" value="1"/>
</dbReference>
<dbReference type="GO" id="GO:0005524">
    <property type="term" value="F:ATP binding"/>
    <property type="evidence" value="ECO:0007669"/>
    <property type="project" value="UniProtKB-KW"/>
</dbReference>
<dbReference type="InterPro" id="IPR036621">
    <property type="entry name" value="Anticodon-bd_dom_sf"/>
</dbReference>
<evidence type="ECO:0000256" key="4">
    <source>
        <dbReference type="ARBA" id="ARBA00022598"/>
    </source>
</evidence>
<evidence type="ECO:0000256" key="2">
    <source>
        <dbReference type="ARBA" id="ARBA00019110"/>
    </source>
</evidence>
<dbReference type="InterPro" id="IPR004154">
    <property type="entry name" value="Anticodon-bd"/>
</dbReference>
<evidence type="ECO:0000256" key="1">
    <source>
        <dbReference type="ARBA" id="ARBA00012831"/>
    </source>
</evidence>
<dbReference type="InterPro" id="IPR002314">
    <property type="entry name" value="aa-tRNA-synt_IIb"/>
</dbReference>
<dbReference type="InterPro" id="IPR002316">
    <property type="entry name" value="Pro-tRNA-ligase_IIa"/>
</dbReference>
<dbReference type="Pfam" id="PF03129">
    <property type="entry name" value="HGTP_anticodon"/>
    <property type="match status" value="1"/>
</dbReference>
<comment type="catalytic activity">
    <reaction evidence="10">
        <text>tRNA(Pro) + L-proline + ATP = L-prolyl-tRNA(Pro) + AMP + diphosphate</text>
        <dbReference type="Rhea" id="RHEA:14305"/>
        <dbReference type="Rhea" id="RHEA-COMP:9700"/>
        <dbReference type="Rhea" id="RHEA-COMP:9702"/>
        <dbReference type="ChEBI" id="CHEBI:30616"/>
        <dbReference type="ChEBI" id="CHEBI:33019"/>
        <dbReference type="ChEBI" id="CHEBI:60039"/>
        <dbReference type="ChEBI" id="CHEBI:78442"/>
        <dbReference type="ChEBI" id="CHEBI:78532"/>
        <dbReference type="ChEBI" id="CHEBI:456215"/>
        <dbReference type="EC" id="6.1.1.15"/>
    </reaction>
</comment>
<dbReference type="Gene3D" id="3.30.930.10">
    <property type="entry name" value="Bira Bifunctional Protein, Domain 2"/>
    <property type="match status" value="1"/>
</dbReference>